<name>A0A5C6EUR3_9BACT</name>
<sequence precursor="true">MPRLVPQIIASSFFIMASMMTLELAAAVETIRFHDGDVERTVVGELMVEAQNGDVMVRADDGRIWTVEIDTLIDRKSDDVKLVPIDADQAAQRLHDELGDEFAIYRTQNYAILYNGSDQHARQVGSLFEKLYRGFFTFWKNQRWNLPEPRFPLVAVVLRDHSSFLDHAGKEIGERAKTVIGYYNFETNQMTTFNVPNWERNVATIIHEATHQLAYNCGLQTRFADNPMWVSEGLATFFETPDMKSPGTWRSIGAVNPVKLSHWRIYERSRPAESLATLLADDVRYLNTSTATQAYAEGWALTYFLITTKRKEYIDYLKTLSEGKPAVVRPPRERIKMFEDAFGMTLVDLDKAFVKFMRRVRL</sequence>
<protein>
    <recommendedName>
        <fullName evidence="2">DUF1570 domain-containing protein</fullName>
    </recommendedName>
</protein>
<evidence type="ECO:0000256" key="1">
    <source>
        <dbReference type="SAM" id="SignalP"/>
    </source>
</evidence>
<gene>
    <name evidence="3" type="ORF">Poly59_27800</name>
</gene>
<dbReference type="Pfam" id="PF07607">
    <property type="entry name" value="DUF1570"/>
    <property type="match status" value="1"/>
</dbReference>
<evidence type="ECO:0000313" key="4">
    <source>
        <dbReference type="Proteomes" id="UP000317977"/>
    </source>
</evidence>
<dbReference type="EMBL" id="SJPX01000003">
    <property type="protein sequence ID" value="TWU51189.1"/>
    <property type="molecule type" value="Genomic_DNA"/>
</dbReference>
<evidence type="ECO:0000313" key="3">
    <source>
        <dbReference type="EMBL" id="TWU51189.1"/>
    </source>
</evidence>
<dbReference type="Proteomes" id="UP000317977">
    <property type="component" value="Unassembled WGS sequence"/>
</dbReference>
<dbReference type="InterPro" id="IPR011464">
    <property type="entry name" value="DUF1570"/>
</dbReference>
<reference evidence="3 4" key="1">
    <citation type="submission" date="2019-02" db="EMBL/GenBank/DDBJ databases">
        <title>Deep-cultivation of Planctomycetes and their phenomic and genomic characterization uncovers novel biology.</title>
        <authorList>
            <person name="Wiegand S."/>
            <person name="Jogler M."/>
            <person name="Boedeker C."/>
            <person name="Pinto D."/>
            <person name="Vollmers J."/>
            <person name="Rivas-Marin E."/>
            <person name="Kohn T."/>
            <person name="Peeters S.H."/>
            <person name="Heuer A."/>
            <person name="Rast P."/>
            <person name="Oberbeckmann S."/>
            <person name="Bunk B."/>
            <person name="Jeske O."/>
            <person name="Meyerdierks A."/>
            <person name="Storesund J.E."/>
            <person name="Kallscheuer N."/>
            <person name="Luecker S."/>
            <person name="Lage O.M."/>
            <person name="Pohl T."/>
            <person name="Merkel B.J."/>
            <person name="Hornburger P."/>
            <person name="Mueller R.-W."/>
            <person name="Bruemmer F."/>
            <person name="Labrenz M."/>
            <person name="Spormann A.M."/>
            <person name="Op Den Camp H."/>
            <person name="Overmann J."/>
            <person name="Amann R."/>
            <person name="Jetten M.S.M."/>
            <person name="Mascher T."/>
            <person name="Medema M.H."/>
            <person name="Devos D.P."/>
            <person name="Kaster A.-K."/>
            <person name="Ovreas L."/>
            <person name="Rohde M."/>
            <person name="Galperin M.Y."/>
            <person name="Jogler C."/>
        </authorList>
    </citation>
    <scope>NUCLEOTIDE SEQUENCE [LARGE SCALE GENOMIC DNA]</scope>
    <source>
        <strain evidence="3 4">Poly59</strain>
    </source>
</reference>
<accession>A0A5C6EUR3</accession>
<proteinExistence type="predicted"/>
<feature type="domain" description="DUF1570" evidence="2">
    <location>
        <begin position="201"/>
        <end position="325"/>
    </location>
</feature>
<organism evidence="3 4">
    <name type="scientific">Rubripirellula reticaptiva</name>
    <dbReference type="NCBI Taxonomy" id="2528013"/>
    <lineage>
        <taxon>Bacteria</taxon>
        <taxon>Pseudomonadati</taxon>
        <taxon>Planctomycetota</taxon>
        <taxon>Planctomycetia</taxon>
        <taxon>Pirellulales</taxon>
        <taxon>Pirellulaceae</taxon>
        <taxon>Rubripirellula</taxon>
    </lineage>
</organism>
<comment type="caution">
    <text evidence="3">The sequence shown here is derived from an EMBL/GenBank/DDBJ whole genome shotgun (WGS) entry which is preliminary data.</text>
</comment>
<evidence type="ECO:0000259" key="2">
    <source>
        <dbReference type="Pfam" id="PF07607"/>
    </source>
</evidence>
<dbReference type="AlphaFoldDB" id="A0A5C6EUR3"/>
<feature type="signal peptide" evidence="1">
    <location>
        <begin position="1"/>
        <end position="26"/>
    </location>
</feature>
<feature type="chain" id="PRO_5022763530" description="DUF1570 domain-containing protein" evidence="1">
    <location>
        <begin position="27"/>
        <end position="362"/>
    </location>
</feature>
<keyword evidence="4" id="KW-1185">Reference proteome</keyword>
<keyword evidence="1" id="KW-0732">Signal</keyword>